<name>A0A6J4U3B4_9ACTN</name>
<dbReference type="EMBL" id="CADCVS010000577">
    <property type="protein sequence ID" value="CAA9537627.1"/>
    <property type="molecule type" value="Genomic_DNA"/>
</dbReference>
<organism evidence="2">
    <name type="scientific">uncultured Solirubrobacteraceae bacterium</name>
    <dbReference type="NCBI Taxonomy" id="1162706"/>
    <lineage>
        <taxon>Bacteria</taxon>
        <taxon>Bacillati</taxon>
        <taxon>Actinomycetota</taxon>
        <taxon>Thermoleophilia</taxon>
        <taxon>Solirubrobacterales</taxon>
        <taxon>Solirubrobacteraceae</taxon>
        <taxon>environmental samples</taxon>
    </lineage>
</organism>
<accession>A0A6J4U3B4</accession>
<gene>
    <name evidence="2" type="ORF">AVDCRST_MAG30-4400</name>
</gene>
<protein>
    <submittedName>
        <fullName evidence="2">Uncharacterized protein</fullName>
    </submittedName>
</protein>
<feature type="compositionally biased region" description="Basic and acidic residues" evidence="1">
    <location>
        <begin position="45"/>
        <end position="57"/>
    </location>
</feature>
<feature type="non-terminal residue" evidence="2">
    <location>
        <position position="71"/>
    </location>
</feature>
<feature type="non-terminal residue" evidence="2">
    <location>
        <position position="1"/>
    </location>
</feature>
<evidence type="ECO:0000256" key="1">
    <source>
        <dbReference type="SAM" id="MobiDB-lite"/>
    </source>
</evidence>
<feature type="region of interest" description="Disordered" evidence="1">
    <location>
        <begin position="1"/>
        <end position="71"/>
    </location>
</feature>
<proteinExistence type="predicted"/>
<evidence type="ECO:0000313" key="2">
    <source>
        <dbReference type="EMBL" id="CAA9537627.1"/>
    </source>
</evidence>
<sequence length="71" mass="8057">GRSRAQPHPHAPQEARAARLRPRPDGRRRVPRRGGRRDPRRPRRDRLGHPVPGDRRRGGGRPALQEDGLAV</sequence>
<reference evidence="2" key="1">
    <citation type="submission" date="2020-02" db="EMBL/GenBank/DDBJ databases">
        <authorList>
            <person name="Meier V. D."/>
        </authorList>
    </citation>
    <scope>NUCLEOTIDE SEQUENCE</scope>
    <source>
        <strain evidence="2">AVDCRST_MAG30</strain>
    </source>
</reference>
<feature type="compositionally biased region" description="Basic residues" evidence="1">
    <location>
        <begin position="29"/>
        <end position="44"/>
    </location>
</feature>
<feature type="compositionally biased region" description="Basic and acidic residues" evidence="1">
    <location>
        <begin position="11"/>
        <end position="28"/>
    </location>
</feature>
<dbReference type="AlphaFoldDB" id="A0A6J4U3B4"/>